<dbReference type="GO" id="GO:0004601">
    <property type="term" value="F:peroxidase activity"/>
    <property type="evidence" value="ECO:0007669"/>
    <property type="project" value="UniProtKB-KW"/>
</dbReference>
<dbReference type="PANTHER" id="PTHR11592">
    <property type="entry name" value="GLUTATHIONE PEROXIDASE"/>
    <property type="match status" value="1"/>
</dbReference>
<dbReference type="PRINTS" id="PR01011">
    <property type="entry name" value="GLUTPROXDASE"/>
</dbReference>
<gene>
    <name evidence="7" type="ORF">SAMN02927903_00439</name>
</gene>
<dbReference type="RefSeq" id="WP_091140661.1">
    <property type="nucleotide sequence ID" value="NZ_FMVF01000002.1"/>
</dbReference>
<keyword evidence="3 5" id="KW-0560">Oxidoreductase</keyword>
<dbReference type="AlphaFoldDB" id="A0A1G5BP61"/>
<evidence type="ECO:0000256" key="3">
    <source>
        <dbReference type="ARBA" id="ARBA00023002"/>
    </source>
</evidence>
<evidence type="ECO:0000256" key="2">
    <source>
        <dbReference type="ARBA" id="ARBA00022559"/>
    </source>
</evidence>
<dbReference type="PANTHER" id="PTHR11592:SF78">
    <property type="entry name" value="GLUTATHIONE PEROXIDASE"/>
    <property type="match status" value="1"/>
</dbReference>
<accession>A0A1G5BP61</accession>
<feature type="signal peptide" evidence="6">
    <location>
        <begin position="1"/>
        <end position="21"/>
    </location>
</feature>
<comment type="similarity">
    <text evidence="1 5">Belongs to the glutathione peroxidase family.</text>
</comment>
<keyword evidence="2 5" id="KW-0575">Peroxidase</keyword>
<feature type="active site" evidence="4">
    <location>
        <position position="75"/>
    </location>
</feature>
<dbReference type="Proteomes" id="UP000199354">
    <property type="component" value="Unassembled WGS sequence"/>
</dbReference>
<dbReference type="OrthoDB" id="9789406at2"/>
<sequence length="198" mass="22015">MRKTLIVWGIASFVLCGTANAQSLSTSSGAKSSTQAKTMKASIHQFQVESINGGTFDFRELAGKKVMIVNTASECGFTPQYKELQALYEKYQGRLVIIGFPTNDFGGQEPGSNREIANFCEVNYGVSFPMMAKITVKGEQMHPVYQFLTQRAKNGLKNSKVEWNFQKYLLNPKGELVEVLASDVKPNDPQIISWIESK</sequence>
<feature type="chain" id="PRO_5011488776" description="Glutathione peroxidase" evidence="6">
    <location>
        <begin position="22"/>
        <end position="198"/>
    </location>
</feature>
<evidence type="ECO:0000256" key="4">
    <source>
        <dbReference type="PIRSR" id="PIRSR000303-1"/>
    </source>
</evidence>
<evidence type="ECO:0000256" key="1">
    <source>
        <dbReference type="ARBA" id="ARBA00006926"/>
    </source>
</evidence>
<dbReference type="FunFam" id="3.40.30.10:FF:000010">
    <property type="entry name" value="Glutathione peroxidase"/>
    <property type="match status" value="1"/>
</dbReference>
<keyword evidence="6" id="KW-0732">Signal</keyword>
<protein>
    <recommendedName>
        <fullName evidence="5">Glutathione peroxidase</fullName>
    </recommendedName>
</protein>
<dbReference type="CDD" id="cd00340">
    <property type="entry name" value="GSH_Peroxidase"/>
    <property type="match status" value="1"/>
</dbReference>
<dbReference type="GO" id="GO:0034599">
    <property type="term" value="P:cellular response to oxidative stress"/>
    <property type="evidence" value="ECO:0007669"/>
    <property type="project" value="TreeGrafter"/>
</dbReference>
<dbReference type="SUPFAM" id="SSF52833">
    <property type="entry name" value="Thioredoxin-like"/>
    <property type="match status" value="1"/>
</dbReference>
<dbReference type="Gene3D" id="3.40.30.10">
    <property type="entry name" value="Glutaredoxin"/>
    <property type="match status" value="1"/>
</dbReference>
<dbReference type="EMBL" id="FMVF01000002">
    <property type="protein sequence ID" value="SCX91995.1"/>
    <property type="molecule type" value="Genomic_DNA"/>
</dbReference>
<evidence type="ECO:0000256" key="5">
    <source>
        <dbReference type="RuleBase" id="RU000499"/>
    </source>
</evidence>
<reference evidence="7 8" key="1">
    <citation type="submission" date="2016-10" db="EMBL/GenBank/DDBJ databases">
        <authorList>
            <person name="de Groot N.N."/>
        </authorList>
    </citation>
    <scope>NUCLEOTIDE SEQUENCE [LARGE SCALE GENOMIC DNA]</scope>
    <source>
        <strain evidence="7 8">CGMCC 1.7031</strain>
    </source>
</reference>
<evidence type="ECO:0000313" key="7">
    <source>
        <dbReference type="EMBL" id="SCX91995.1"/>
    </source>
</evidence>
<dbReference type="InterPro" id="IPR029759">
    <property type="entry name" value="GPX_AS"/>
</dbReference>
<organism evidence="7 8">
    <name type="scientific">Flavobacterium caeni</name>
    <dbReference type="NCBI Taxonomy" id="490189"/>
    <lineage>
        <taxon>Bacteria</taxon>
        <taxon>Pseudomonadati</taxon>
        <taxon>Bacteroidota</taxon>
        <taxon>Flavobacteriia</taxon>
        <taxon>Flavobacteriales</taxon>
        <taxon>Flavobacteriaceae</taxon>
        <taxon>Flavobacterium</taxon>
    </lineage>
</organism>
<dbReference type="PROSITE" id="PS00460">
    <property type="entry name" value="GLUTATHIONE_PEROXID_1"/>
    <property type="match status" value="1"/>
</dbReference>
<dbReference type="STRING" id="490189.SAMN02927903_00439"/>
<evidence type="ECO:0000256" key="6">
    <source>
        <dbReference type="SAM" id="SignalP"/>
    </source>
</evidence>
<evidence type="ECO:0000313" key="8">
    <source>
        <dbReference type="Proteomes" id="UP000199354"/>
    </source>
</evidence>
<keyword evidence="8" id="KW-1185">Reference proteome</keyword>
<dbReference type="PROSITE" id="PS51355">
    <property type="entry name" value="GLUTATHIONE_PEROXID_3"/>
    <property type="match status" value="1"/>
</dbReference>
<dbReference type="InterPro" id="IPR036249">
    <property type="entry name" value="Thioredoxin-like_sf"/>
</dbReference>
<dbReference type="InterPro" id="IPR000889">
    <property type="entry name" value="Glutathione_peroxidase"/>
</dbReference>
<name>A0A1G5BP61_9FLAO</name>
<dbReference type="Pfam" id="PF00255">
    <property type="entry name" value="GSHPx"/>
    <property type="match status" value="1"/>
</dbReference>
<proteinExistence type="inferred from homology"/>
<dbReference type="PIRSF" id="PIRSF000303">
    <property type="entry name" value="Glutathion_perox"/>
    <property type="match status" value="1"/>
</dbReference>